<feature type="region of interest" description="Disordered" evidence="2">
    <location>
        <begin position="11"/>
        <end position="30"/>
    </location>
</feature>
<dbReference type="PANTHER" id="PTHR46401:SF2">
    <property type="entry name" value="GLYCOSYLTRANSFERASE WBBK-RELATED"/>
    <property type="match status" value="1"/>
</dbReference>
<evidence type="ECO:0000256" key="1">
    <source>
        <dbReference type="ARBA" id="ARBA00022679"/>
    </source>
</evidence>
<protein>
    <submittedName>
        <fullName evidence="4">Glycosyltransferase family 4 protein</fullName>
    </submittedName>
</protein>
<evidence type="ECO:0000259" key="3">
    <source>
        <dbReference type="Pfam" id="PF00534"/>
    </source>
</evidence>
<sequence length="440" mass="48456">MGTAVCPRRRRKCGGGVVPRGGPRAPLPGSRQCHSGWRWAHRPGGPWDSPREEFRIMTPPRALESNGSIPLVSLWPLLSGPPSGMGAYFRGLQGDGRYVRFKELIYRSRRGVAAPAVLRRLEHQFLAPIRNGRILDDIADRPWVLGGQQFVSHFSRRRLETATVVVFDLIDILCPESNLTSGQVRTTWKAMENVRSAQTVVTISEYSRERIIGLYDIDPDRVSVIPFGVDAVRFRPGSGDQKAACREAFGLPKSSLVVLYVGSEQRRKNLPTLIAGLAQYRKKDGDLVFVKAGESQSDLGRSRFSSALRANQMEQATMLLQELSEGQMADLYRAADILAFPSVEEGWGIPVLEAMASGVPVLSSRIPPVVEFAGDTVLYVDDPFSPGDWSSGLAELRTNDSLRATLSTAGRRRALDLTWDRARGRFAARTQLGAVSVGQT</sequence>
<feature type="compositionally biased region" description="Low complexity" evidence="2">
    <location>
        <begin position="20"/>
        <end position="29"/>
    </location>
</feature>
<evidence type="ECO:0000313" key="4">
    <source>
        <dbReference type="EMBL" id="TMQ60614.1"/>
    </source>
</evidence>
<name>A0A538TAP7_UNCEI</name>
<dbReference type="EMBL" id="VBOW01000013">
    <property type="protein sequence ID" value="TMQ60614.1"/>
    <property type="molecule type" value="Genomic_DNA"/>
</dbReference>
<dbReference type="Pfam" id="PF00534">
    <property type="entry name" value="Glycos_transf_1"/>
    <property type="match status" value="1"/>
</dbReference>
<accession>A0A538TAP7</accession>
<dbReference type="Proteomes" id="UP000316852">
    <property type="component" value="Unassembled WGS sequence"/>
</dbReference>
<dbReference type="Gene3D" id="3.40.50.2000">
    <property type="entry name" value="Glycogen Phosphorylase B"/>
    <property type="match status" value="2"/>
</dbReference>
<evidence type="ECO:0000256" key="2">
    <source>
        <dbReference type="SAM" id="MobiDB-lite"/>
    </source>
</evidence>
<dbReference type="CDD" id="cd03809">
    <property type="entry name" value="GT4_MtfB-like"/>
    <property type="match status" value="1"/>
</dbReference>
<dbReference type="PANTHER" id="PTHR46401">
    <property type="entry name" value="GLYCOSYLTRANSFERASE WBBK-RELATED"/>
    <property type="match status" value="1"/>
</dbReference>
<feature type="domain" description="Glycosyl transferase family 1" evidence="3">
    <location>
        <begin position="246"/>
        <end position="412"/>
    </location>
</feature>
<dbReference type="AlphaFoldDB" id="A0A538TAP7"/>
<reference evidence="4 5" key="1">
    <citation type="journal article" date="2019" name="Nat. Microbiol.">
        <title>Mediterranean grassland soil C-N compound turnover is dependent on rainfall and depth, and is mediated by genomically divergent microorganisms.</title>
        <authorList>
            <person name="Diamond S."/>
            <person name="Andeer P.F."/>
            <person name="Li Z."/>
            <person name="Crits-Christoph A."/>
            <person name="Burstein D."/>
            <person name="Anantharaman K."/>
            <person name="Lane K.R."/>
            <person name="Thomas B.C."/>
            <person name="Pan C."/>
            <person name="Northen T.R."/>
            <person name="Banfield J.F."/>
        </authorList>
    </citation>
    <scope>NUCLEOTIDE SEQUENCE [LARGE SCALE GENOMIC DNA]</scope>
    <source>
        <strain evidence="4">WS_6</strain>
    </source>
</reference>
<keyword evidence="1 4" id="KW-0808">Transferase</keyword>
<proteinExistence type="predicted"/>
<comment type="caution">
    <text evidence="4">The sequence shown here is derived from an EMBL/GenBank/DDBJ whole genome shotgun (WGS) entry which is preliminary data.</text>
</comment>
<dbReference type="GO" id="GO:0009103">
    <property type="term" value="P:lipopolysaccharide biosynthetic process"/>
    <property type="evidence" value="ECO:0007669"/>
    <property type="project" value="TreeGrafter"/>
</dbReference>
<evidence type="ECO:0000313" key="5">
    <source>
        <dbReference type="Proteomes" id="UP000316852"/>
    </source>
</evidence>
<dbReference type="GO" id="GO:0016757">
    <property type="term" value="F:glycosyltransferase activity"/>
    <property type="evidence" value="ECO:0007669"/>
    <property type="project" value="InterPro"/>
</dbReference>
<dbReference type="SUPFAM" id="SSF53756">
    <property type="entry name" value="UDP-Glycosyltransferase/glycogen phosphorylase"/>
    <property type="match status" value="1"/>
</dbReference>
<dbReference type="InterPro" id="IPR001296">
    <property type="entry name" value="Glyco_trans_1"/>
</dbReference>
<gene>
    <name evidence="4" type="ORF">E6K76_01055</name>
</gene>
<organism evidence="4 5">
    <name type="scientific">Eiseniibacteriota bacterium</name>
    <dbReference type="NCBI Taxonomy" id="2212470"/>
    <lineage>
        <taxon>Bacteria</taxon>
        <taxon>Candidatus Eiseniibacteriota</taxon>
    </lineage>
</organism>